<dbReference type="Pfam" id="PF03091">
    <property type="entry name" value="CutA1"/>
    <property type="match status" value="1"/>
</dbReference>
<dbReference type="InterPro" id="IPR015867">
    <property type="entry name" value="N-reg_PII/ATP_PRibTrfase_C"/>
</dbReference>
<dbReference type="GO" id="GO:0010038">
    <property type="term" value="P:response to metal ion"/>
    <property type="evidence" value="ECO:0007669"/>
    <property type="project" value="InterPro"/>
</dbReference>
<dbReference type="Proteomes" id="UP000239936">
    <property type="component" value="Unassembled WGS sequence"/>
</dbReference>
<dbReference type="InterPro" id="IPR004323">
    <property type="entry name" value="Ion_tolerance_CutA"/>
</dbReference>
<comment type="caution">
    <text evidence="2">The sequence shown here is derived from an EMBL/GenBank/DDBJ whole genome shotgun (WGS) entry which is preliminary data.</text>
</comment>
<dbReference type="Gene3D" id="3.30.70.120">
    <property type="match status" value="1"/>
</dbReference>
<accession>A0A2S7XQG1</accession>
<dbReference type="PANTHER" id="PTHR23419:SF8">
    <property type="entry name" value="FI09726P"/>
    <property type="match status" value="1"/>
</dbReference>
<proteinExistence type="inferred from homology"/>
<name>A0A2S7XQG1_9GAMM</name>
<reference evidence="2 3" key="1">
    <citation type="submission" date="2018-01" db="EMBL/GenBank/DDBJ databases">
        <title>The complete genome sequence of Chromatium okenii LaCa, a purple sulfur bacterium with a turbulent life.</title>
        <authorList>
            <person name="Luedin S.M."/>
            <person name="Liechti N."/>
            <person name="Storelli N."/>
            <person name="Danza F."/>
            <person name="Wittwer M."/>
            <person name="Pothier J.F."/>
            <person name="Tonolla M.A."/>
        </authorList>
    </citation>
    <scope>NUCLEOTIDE SEQUENCE [LARGE SCALE GENOMIC DNA]</scope>
    <source>
        <strain evidence="2 3">LaCa</strain>
    </source>
</reference>
<gene>
    <name evidence="2" type="ORF">CXB77_16685</name>
</gene>
<sequence length="103" mass="11708">MKLIAVITTVDNMDDAQNIATAAIKSRLAACAQIEEISSIYSWKGQIENTKEIRITFKTTSTRWHELKAQITASHPYEIPAIYSLKIVDVNESYLEWANQINH</sequence>
<dbReference type="InterPro" id="IPR011322">
    <property type="entry name" value="N-reg_PII-like_a/b"/>
</dbReference>
<dbReference type="PANTHER" id="PTHR23419">
    <property type="entry name" value="DIVALENT CATION TOLERANCE CUTA-RELATED"/>
    <property type="match status" value="1"/>
</dbReference>
<dbReference type="GO" id="GO:0005507">
    <property type="term" value="F:copper ion binding"/>
    <property type="evidence" value="ECO:0007669"/>
    <property type="project" value="TreeGrafter"/>
</dbReference>
<evidence type="ECO:0000256" key="1">
    <source>
        <dbReference type="ARBA" id="ARBA00010169"/>
    </source>
</evidence>
<dbReference type="RefSeq" id="WP_105074708.1">
    <property type="nucleotide sequence ID" value="NZ_JAFLKP010000148.1"/>
</dbReference>
<dbReference type="OrthoDB" id="37622at2"/>
<organism evidence="2 3">
    <name type="scientific">Chromatium okenii</name>
    <dbReference type="NCBI Taxonomy" id="61644"/>
    <lineage>
        <taxon>Bacteria</taxon>
        <taxon>Pseudomonadati</taxon>
        <taxon>Pseudomonadota</taxon>
        <taxon>Gammaproteobacteria</taxon>
        <taxon>Chromatiales</taxon>
        <taxon>Chromatiaceae</taxon>
        <taxon>Chromatium</taxon>
    </lineage>
</organism>
<comment type="similarity">
    <text evidence="1">Belongs to the CutA family.</text>
</comment>
<evidence type="ECO:0000313" key="3">
    <source>
        <dbReference type="Proteomes" id="UP000239936"/>
    </source>
</evidence>
<dbReference type="AlphaFoldDB" id="A0A2S7XQG1"/>
<dbReference type="SUPFAM" id="SSF54913">
    <property type="entry name" value="GlnB-like"/>
    <property type="match status" value="1"/>
</dbReference>
<protein>
    <submittedName>
        <fullName evidence="2">Cytochrome C biogenesis protein</fullName>
    </submittedName>
</protein>
<dbReference type="EMBL" id="PPGH01000037">
    <property type="protein sequence ID" value="PQJ95698.1"/>
    <property type="molecule type" value="Genomic_DNA"/>
</dbReference>
<evidence type="ECO:0000313" key="2">
    <source>
        <dbReference type="EMBL" id="PQJ95698.1"/>
    </source>
</evidence>
<keyword evidence="3" id="KW-1185">Reference proteome</keyword>